<name>A0A914EH88_9BILA</name>
<evidence type="ECO:0000313" key="2">
    <source>
        <dbReference type="WBParaSite" id="ACRNAN_scaffold7752.g21304.t1"/>
    </source>
</evidence>
<evidence type="ECO:0000313" key="1">
    <source>
        <dbReference type="Proteomes" id="UP000887540"/>
    </source>
</evidence>
<proteinExistence type="predicted"/>
<reference evidence="2" key="1">
    <citation type="submission" date="2022-11" db="UniProtKB">
        <authorList>
            <consortium name="WormBaseParasite"/>
        </authorList>
    </citation>
    <scope>IDENTIFICATION</scope>
</reference>
<dbReference type="PANTHER" id="PTHR46068">
    <property type="entry name" value="PROTEIN CBG27172"/>
    <property type="match status" value="1"/>
</dbReference>
<sequence>MIKRNPTTNTSALQIPRKDLGKKPYKYLKSQKLEEPARQKRKKRARGLLARFSRRRQRKIVFSDEKLFDIEQAFNPQNDRIWSDDALETVDRVVEQAQKPSRVMVWAPICATRKTPLVFVDAGVMINRYVYMGMLQGQFFPWAEEHFGDEEWCFLQDSAPGHKANETREMLAEECPEFISQDAWPPNSPDLNPLDYSIWSILEQKVCAKPHKTVESLKQALIKAWDEISVETLAKIVDDFPKRLKACVEAEGGHFE</sequence>
<dbReference type="PANTHER" id="PTHR46068:SF1">
    <property type="entry name" value="TRANSPOSASE IS30-LIKE HTH DOMAIN-CONTAINING PROTEIN"/>
    <property type="match status" value="1"/>
</dbReference>
<accession>A0A914EH88</accession>
<keyword evidence="1" id="KW-1185">Reference proteome</keyword>
<dbReference type="GO" id="GO:0003676">
    <property type="term" value="F:nucleic acid binding"/>
    <property type="evidence" value="ECO:0007669"/>
    <property type="project" value="InterPro"/>
</dbReference>
<protein>
    <submittedName>
        <fullName evidence="2">Tc1-like transposase DDE domain-containing protein</fullName>
    </submittedName>
</protein>
<dbReference type="AlphaFoldDB" id="A0A914EH88"/>
<organism evidence="1 2">
    <name type="scientific">Acrobeloides nanus</name>
    <dbReference type="NCBI Taxonomy" id="290746"/>
    <lineage>
        <taxon>Eukaryota</taxon>
        <taxon>Metazoa</taxon>
        <taxon>Ecdysozoa</taxon>
        <taxon>Nematoda</taxon>
        <taxon>Chromadorea</taxon>
        <taxon>Rhabditida</taxon>
        <taxon>Tylenchina</taxon>
        <taxon>Cephalobomorpha</taxon>
        <taxon>Cephaloboidea</taxon>
        <taxon>Cephalobidae</taxon>
        <taxon>Acrobeloides</taxon>
    </lineage>
</organism>
<dbReference type="WBParaSite" id="ACRNAN_scaffold7752.g21304.t1">
    <property type="protein sequence ID" value="ACRNAN_scaffold7752.g21304.t1"/>
    <property type="gene ID" value="ACRNAN_scaffold7752.g21304"/>
</dbReference>
<dbReference type="InterPro" id="IPR036397">
    <property type="entry name" value="RNaseH_sf"/>
</dbReference>
<dbReference type="Gene3D" id="3.30.420.10">
    <property type="entry name" value="Ribonuclease H-like superfamily/Ribonuclease H"/>
    <property type="match status" value="1"/>
</dbReference>
<dbReference type="Proteomes" id="UP000887540">
    <property type="component" value="Unplaced"/>
</dbReference>